<comment type="similarity">
    <text evidence="1">Belongs to the PNP/UDP phosphorylase family.</text>
</comment>
<evidence type="ECO:0000259" key="7">
    <source>
        <dbReference type="Pfam" id="PF01048"/>
    </source>
</evidence>
<dbReference type="SUPFAM" id="SSF53167">
    <property type="entry name" value="Purine and uridine phosphorylases"/>
    <property type="match status" value="1"/>
</dbReference>
<protein>
    <recommendedName>
        <fullName evidence="3">Uridine phosphorylase</fullName>
        <ecNumber evidence="2">2.4.2.3</ecNumber>
    </recommendedName>
</protein>
<comment type="caution">
    <text evidence="8">The sequence shown here is derived from an EMBL/GenBank/DDBJ whole genome shotgun (WGS) entry which is preliminary data.</text>
</comment>
<dbReference type="GO" id="GO:0004850">
    <property type="term" value="F:uridine phosphorylase activity"/>
    <property type="evidence" value="ECO:0007669"/>
    <property type="project" value="UniProtKB-EC"/>
</dbReference>
<comment type="catalytic activity">
    <reaction evidence="6">
        <text>uridine + phosphate = alpha-D-ribose 1-phosphate + uracil</text>
        <dbReference type="Rhea" id="RHEA:24388"/>
        <dbReference type="ChEBI" id="CHEBI:16704"/>
        <dbReference type="ChEBI" id="CHEBI:17568"/>
        <dbReference type="ChEBI" id="CHEBI:43474"/>
        <dbReference type="ChEBI" id="CHEBI:57720"/>
        <dbReference type="EC" id="2.4.2.3"/>
    </reaction>
</comment>
<evidence type="ECO:0000313" key="8">
    <source>
        <dbReference type="EMBL" id="HGY09822.1"/>
    </source>
</evidence>
<evidence type="ECO:0000256" key="6">
    <source>
        <dbReference type="ARBA" id="ARBA00048447"/>
    </source>
</evidence>
<dbReference type="InterPro" id="IPR000845">
    <property type="entry name" value="Nucleoside_phosphorylase_d"/>
</dbReference>
<dbReference type="InterPro" id="IPR035994">
    <property type="entry name" value="Nucleoside_phosphorylase_sf"/>
</dbReference>
<evidence type="ECO:0000256" key="1">
    <source>
        <dbReference type="ARBA" id="ARBA00010456"/>
    </source>
</evidence>
<evidence type="ECO:0000256" key="3">
    <source>
        <dbReference type="ARBA" id="ARBA00021980"/>
    </source>
</evidence>
<dbReference type="InterPro" id="IPR018016">
    <property type="entry name" value="Nucleoside_phosphorylase_CS"/>
</dbReference>
<evidence type="ECO:0000256" key="2">
    <source>
        <dbReference type="ARBA" id="ARBA00011888"/>
    </source>
</evidence>
<keyword evidence="4" id="KW-0328">Glycosyltransferase</keyword>
<gene>
    <name evidence="8" type="ORF">ENK37_07210</name>
</gene>
<feature type="domain" description="Nucleoside phosphorylase" evidence="7">
    <location>
        <begin position="16"/>
        <end position="208"/>
    </location>
</feature>
<organism evidence="8">
    <name type="scientific">Oceanithermus profundus</name>
    <dbReference type="NCBI Taxonomy" id="187137"/>
    <lineage>
        <taxon>Bacteria</taxon>
        <taxon>Thermotogati</taxon>
        <taxon>Deinococcota</taxon>
        <taxon>Deinococci</taxon>
        <taxon>Thermales</taxon>
        <taxon>Thermaceae</taxon>
        <taxon>Oceanithermus</taxon>
    </lineage>
</organism>
<dbReference type="EMBL" id="DRPZ01000192">
    <property type="protein sequence ID" value="HGY09822.1"/>
    <property type="molecule type" value="Genomic_DNA"/>
</dbReference>
<dbReference type="Proteomes" id="UP000885759">
    <property type="component" value="Unassembled WGS sequence"/>
</dbReference>
<accession>A0A7C4VL36</accession>
<reference evidence="8" key="1">
    <citation type="journal article" date="2020" name="mSystems">
        <title>Genome- and Community-Level Interaction Insights into Carbon Utilization and Element Cycling Functions of Hydrothermarchaeota in Hydrothermal Sediment.</title>
        <authorList>
            <person name="Zhou Z."/>
            <person name="Liu Y."/>
            <person name="Xu W."/>
            <person name="Pan J."/>
            <person name="Luo Z.H."/>
            <person name="Li M."/>
        </authorList>
    </citation>
    <scope>NUCLEOTIDE SEQUENCE [LARGE SCALE GENOMIC DNA]</scope>
    <source>
        <strain evidence="8">HyVt-570</strain>
    </source>
</reference>
<dbReference type="GO" id="GO:0009164">
    <property type="term" value="P:nucleoside catabolic process"/>
    <property type="evidence" value="ECO:0007669"/>
    <property type="project" value="UniProtKB-ARBA"/>
</dbReference>
<dbReference type="PANTHER" id="PTHR43691:SF11">
    <property type="entry name" value="FI09636P-RELATED"/>
    <property type="match status" value="1"/>
</dbReference>
<evidence type="ECO:0000256" key="4">
    <source>
        <dbReference type="ARBA" id="ARBA00022676"/>
    </source>
</evidence>
<dbReference type="PROSITE" id="PS01232">
    <property type="entry name" value="PNP_UDP_1"/>
    <property type="match status" value="1"/>
</dbReference>
<sequence length="239" mass="25431">MSPLHVRAQSGEVAPFVLLPGDPGRAEYIAENFLEDVRTYNTYRSLLGFTGTYKGLPVSVQTTGMGCPSASIVAEELVQLGARVLVRVGTSGAVDPALSAADLLVVQGAVPLDGTTRQYLEGRPYAPIPSWPVLAALERAAAASGEPYHVGLIATEDAFYATTSENARAWQRYGVLAFEMEAAALFLVAKMRGVHAGALLTVSNQIGDTEFVDESLLQRGVHRMIETALEGLVLLEGKV</sequence>
<dbReference type="Gene3D" id="3.40.50.1580">
    <property type="entry name" value="Nucleoside phosphorylase domain"/>
    <property type="match status" value="1"/>
</dbReference>
<evidence type="ECO:0000256" key="5">
    <source>
        <dbReference type="ARBA" id="ARBA00022679"/>
    </source>
</evidence>
<dbReference type="Pfam" id="PF01048">
    <property type="entry name" value="PNP_UDP_1"/>
    <property type="match status" value="1"/>
</dbReference>
<dbReference type="GO" id="GO:0005829">
    <property type="term" value="C:cytosol"/>
    <property type="evidence" value="ECO:0007669"/>
    <property type="project" value="TreeGrafter"/>
</dbReference>
<proteinExistence type="inferred from homology"/>
<dbReference type="EC" id="2.4.2.3" evidence="2"/>
<name>A0A7C4VL36_9DEIN</name>
<keyword evidence="5" id="KW-0808">Transferase</keyword>
<dbReference type="PANTHER" id="PTHR43691">
    <property type="entry name" value="URIDINE PHOSPHORYLASE"/>
    <property type="match status" value="1"/>
</dbReference>
<dbReference type="CDD" id="cd17765">
    <property type="entry name" value="PNP_ThPNP_like"/>
    <property type="match status" value="1"/>
</dbReference>
<dbReference type="AlphaFoldDB" id="A0A7C4VL36"/>